<evidence type="ECO:0000259" key="1">
    <source>
        <dbReference type="SMART" id="SM00481"/>
    </source>
</evidence>
<dbReference type="Gene3D" id="3.20.20.140">
    <property type="entry name" value="Metal-dependent hydrolases"/>
    <property type="match status" value="1"/>
</dbReference>
<dbReference type="GO" id="GO:0004534">
    <property type="term" value="F:5'-3' RNA exonuclease activity"/>
    <property type="evidence" value="ECO:0007669"/>
    <property type="project" value="TreeGrafter"/>
</dbReference>
<proteinExistence type="predicted"/>
<dbReference type="InterPro" id="IPR052018">
    <property type="entry name" value="PHP_domain"/>
</dbReference>
<dbReference type="CDD" id="cd07438">
    <property type="entry name" value="PHP_HisPPase_AMP"/>
    <property type="match status" value="1"/>
</dbReference>
<gene>
    <name evidence="2" type="ORF">SAMN02745691_00187</name>
</gene>
<keyword evidence="3" id="KW-1185">Reference proteome</keyword>
<dbReference type="SUPFAM" id="SSF89550">
    <property type="entry name" value="PHP domain-like"/>
    <property type="match status" value="1"/>
</dbReference>
<dbReference type="STRING" id="1122934.SAMN02745691_00187"/>
<dbReference type="PANTHER" id="PTHR42924">
    <property type="entry name" value="EXONUCLEASE"/>
    <property type="match status" value="1"/>
</dbReference>
<dbReference type="RefSeq" id="WP_178138504.1">
    <property type="nucleotide sequence ID" value="NZ_FQYT01000002.1"/>
</dbReference>
<dbReference type="InterPro" id="IPR016195">
    <property type="entry name" value="Pol/histidinol_Pase-like"/>
</dbReference>
<organism evidence="2 3">
    <name type="scientific">Parasporobacterium paucivorans DSM 15970</name>
    <dbReference type="NCBI Taxonomy" id="1122934"/>
    <lineage>
        <taxon>Bacteria</taxon>
        <taxon>Bacillati</taxon>
        <taxon>Bacillota</taxon>
        <taxon>Clostridia</taxon>
        <taxon>Lachnospirales</taxon>
        <taxon>Lachnospiraceae</taxon>
        <taxon>Parasporobacterium</taxon>
    </lineage>
</organism>
<dbReference type="EMBL" id="FQYT01000002">
    <property type="protein sequence ID" value="SHI36710.1"/>
    <property type="molecule type" value="Genomic_DNA"/>
</dbReference>
<feature type="domain" description="Polymerase/histidinol phosphatase N-terminal" evidence="1">
    <location>
        <begin position="4"/>
        <end position="69"/>
    </location>
</feature>
<protein>
    <recommendedName>
        <fullName evidence="1">Polymerase/histidinol phosphatase N-terminal domain-containing protein</fullName>
    </recommendedName>
</protein>
<dbReference type="Proteomes" id="UP000184342">
    <property type="component" value="Unassembled WGS sequence"/>
</dbReference>
<evidence type="ECO:0000313" key="2">
    <source>
        <dbReference type="EMBL" id="SHI36710.1"/>
    </source>
</evidence>
<dbReference type="SMART" id="SM00481">
    <property type="entry name" value="POLIIIAc"/>
    <property type="match status" value="1"/>
</dbReference>
<sequence>MQYIDLHVHTAASDGTKTPEETVRYAMDKGLSAIAITDHDTVQGLPGALKEAEKFNFNLIPGIELTADYEGEEIHILGYNIDHTDRNLLESLVSINLEKKERNEKMYAQLNKAGIVITPVLMQIRYPDAIITRGHIADYLVSRGYVEDTQEAFSKFLGKTTPFFVPRDNIPAEFAIRLILQSGGIPVLAHPLLYYDKNSDKLYRMTRSLKSMGLKGIEAIYPSHKGRAEGDMRRLAAHFGLFITGGSDYHGGLKKGLDMGSGYGNLKVPADLLKNLI</sequence>
<dbReference type="InterPro" id="IPR004013">
    <property type="entry name" value="PHP_dom"/>
</dbReference>
<dbReference type="PANTHER" id="PTHR42924:SF3">
    <property type="entry name" value="POLYMERASE_HISTIDINOL PHOSPHATASE N-TERMINAL DOMAIN-CONTAINING PROTEIN"/>
    <property type="match status" value="1"/>
</dbReference>
<name>A0A1M6AJQ3_9FIRM</name>
<dbReference type="Gene3D" id="1.10.150.650">
    <property type="match status" value="1"/>
</dbReference>
<dbReference type="GO" id="GO:0035312">
    <property type="term" value="F:5'-3' DNA exonuclease activity"/>
    <property type="evidence" value="ECO:0007669"/>
    <property type="project" value="TreeGrafter"/>
</dbReference>
<dbReference type="InterPro" id="IPR003141">
    <property type="entry name" value="Pol/His_phosphatase_N"/>
</dbReference>
<accession>A0A1M6AJQ3</accession>
<evidence type="ECO:0000313" key="3">
    <source>
        <dbReference type="Proteomes" id="UP000184342"/>
    </source>
</evidence>
<reference evidence="2 3" key="1">
    <citation type="submission" date="2016-11" db="EMBL/GenBank/DDBJ databases">
        <authorList>
            <person name="Jaros S."/>
            <person name="Januszkiewicz K."/>
            <person name="Wedrychowicz H."/>
        </authorList>
    </citation>
    <scope>NUCLEOTIDE SEQUENCE [LARGE SCALE GENOMIC DNA]</scope>
    <source>
        <strain evidence="2 3">DSM 15970</strain>
    </source>
</reference>
<dbReference type="AlphaFoldDB" id="A0A1M6AJQ3"/>
<dbReference type="Pfam" id="PF02811">
    <property type="entry name" value="PHP"/>
    <property type="match status" value="1"/>
</dbReference>